<evidence type="ECO:0000313" key="2">
    <source>
        <dbReference type="EMBL" id="KXT06006.1"/>
    </source>
</evidence>
<feature type="compositionally biased region" description="Low complexity" evidence="1">
    <location>
        <begin position="452"/>
        <end position="462"/>
    </location>
</feature>
<feature type="compositionally biased region" description="Basic residues" evidence="1">
    <location>
        <begin position="137"/>
        <end position="150"/>
    </location>
</feature>
<feature type="compositionally biased region" description="Polar residues" evidence="1">
    <location>
        <begin position="115"/>
        <end position="125"/>
    </location>
</feature>
<accession>A0A139HU90</accession>
<feature type="region of interest" description="Disordered" evidence="1">
    <location>
        <begin position="1"/>
        <end position="423"/>
    </location>
</feature>
<dbReference type="AlphaFoldDB" id="A0A139HU90"/>
<organism evidence="2 3">
    <name type="scientific">Pseudocercospora musae</name>
    <dbReference type="NCBI Taxonomy" id="113226"/>
    <lineage>
        <taxon>Eukaryota</taxon>
        <taxon>Fungi</taxon>
        <taxon>Dikarya</taxon>
        <taxon>Ascomycota</taxon>
        <taxon>Pezizomycotina</taxon>
        <taxon>Dothideomycetes</taxon>
        <taxon>Dothideomycetidae</taxon>
        <taxon>Mycosphaerellales</taxon>
        <taxon>Mycosphaerellaceae</taxon>
        <taxon>Pseudocercospora</taxon>
    </lineage>
</organism>
<comment type="caution">
    <text evidence="2">The sequence shown here is derived from an EMBL/GenBank/DDBJ whole genome shotgun (WGS) entry which is preliminary data.</text>
</comment>
<evidence type="ECO:0000256" key="1">
    <source>
        <dbReference type="SAM" id="MobiDB-lite"/>
    </source>
</evidence>
<reference evidence="2 3" key="1">
    <citation type="submission" date="2015-07" db="EMBL/GenBank/DDBJ databases">
        <title>Comparative genomics of the Sigatoka disease complex on banana suggests a link between parallel evolutionary changes in Pseudocercospora fijiensis and Pseudocercospora eumusae and increased virulence on the banana host.</title>
        <authorList>
            <person name="Chang T.-C."/>
            <person name="Salvucci A."/>
            <person name="Crous P.W."/>
            <person name="Stergiopoulos I."/>
        </authorList>
    </citation>
    <scope>NUCLEOTIDE SEQUENCE [LARGE SCALE GENOMIC DNA]</scope>
    <source>
        <strain evidence="2 3">CBS 116634</strain>
    </source>
</reference>
<dbReference type="STRING" id="113226.A0A139HU90"/>
<evidence type="ECO:0000313" key="3">
    <source>
        <dbReference type="Proteomes" id="UP000073492"/>
    </source>
</evidence>
<sequence>MERHASHYPSRPASDRYDPPSHHHPPAPSITSRTSPPPRGLRQRRSWPPQPCAEDEIASLRKEAGSHKLLKHIGQSETVPSRGTVDQEPVIIDVPEHQGGHHHNNHNHRHLRPTRTASAHSSTAIPTPPTSEDERARRARRKASRLHIDKHHQPQPAPPELSERTASPYAYTKPPTTSKKDGWSSDRLAPQSATDYGLGSTPSRRRDSGRHSPASRVGKDHLAAGHAPDESAIEDDDYDRRYNDKKSLSGNGRRMAEPNVPRSPHTSVVDFATLPAGNAPPIRRANLDARRMTDTQNTLPTLGRLNLDKSRKPTPLMASTSLSEAHELPVHASASLDPRSAEGFCPRSRERSYSSSRPNSRPASREGSVPNETHPSRSPRLSADFPPCSSINSSKPPSANTSRPASPSPLTPAGDSPRLPRTDLDWSTLLANNAARRNMPPSRLASAVSQEPTPTSMSSSRRTTPRETPPNITPPSQSSNTLPYPEDSSLMGSSITMPDDRQHAFYPPTHPMLAPLSTNERNATPRDSSPAPNISSQSSARLPIRPTFNRAYSAADASPALAADTRPRLTANNRTASFANTSQTKKELAVLVKKGLPPCPRQDPVAGKHDWYTIIGHTNIDFCPDCIETLFERTVFRSSFRRSLPRNDFDKVRCAFGSPWIRLAWLLTLQQQRTDLTLLQDVADIEESSTPCPGGTESVQNWYGLRDPDGLFVRDFHLCYGDVRKIECLLPTLSGVFVRLPARASYTKSICAIRIDSTRFSTYLDALVSSHEKALQARRNADPMPLIELVERKTRLRECTRDNVLVNALWHYIPDLAPAMTVCEDCFEAVVEPEIKKNKSLAKKFQRALQPVYNEGMGCSCQLYSPYMRKVFQRAVEDNDMKYLVRKARERRDAELRLQDRFKAVMTKARRLSQEGNIDEEDERRLNRELEKISSEWKERWE</sequence>
<keyword evidence="3" id="KW-1185">Reference proteome</keyword>
<gene>
    <name evidence="2" type="ORF">AC579_6050</name>
</gene>
<feature type="compositionally biased region" description="Low complexity" evidence="1">
    <location>
        <begin position="353"/>
        <end position="362"/>
    </location>
</feature>
<proteinExistence type="predicted"/>
<feature type="compositionally biased region" description="Basic and acidic residues" evidence="1">
    <location>
        <begin position="238"/>
        <end position="247"/>
    </location>
</feature>
<protein>
    <submittedName>
        <fullName evidence="2">Uncharacterized protein</fullName>
    </submittedName>
</protein>
<feature type="region of interest" description="Disordered" evidence="1">
    <location>
        <begin position="435"/>
        <end position="541"/>
    </location>
</feature>
<dbReference type="OrthoDB" id="5296at2759"/>
<dbReference type="EMBL" id="LFZO01000559">
    <property type="protein sequence ID" value="KXT06006.1"/>
    <property type="molecule type" value="Genomic_DNA"/>
</dbReference>
<dbReference type="Proteomes" id="UP000073492">
    <property type="component" value="Unassembled WGS sequence"/>
</dbReference>
<feature type="compositionally biased region" description="Basic and acidic residues" evidence="1">
    <location>
        <begin position="217"/>
        <end position="229"/>
    </location>
</feature>
<feature type="compositionally biased region" description="Basic residues" evidence="1">
    <location>
        <begin position="100"/>
        <end position="113"/>
    </location>
</feature>
<feature type="compositionally biased region" description="Polar residues" evidence="1">
    <location>
        <begin position="516"/>
        <end position="527"/>
    </location>
</feature>
<feature type="compositionally biased region" description="Low complexity" evidence="1">
    <location>
        <begin position="528"/>
        <end position="540"/>
    </location>
</feature>
<name>A0A139HU90_9PEZI</name>
<feature type="compositionally biased region" description="Polar residues" evidence="1">
    <location>
        <begin position="389"/>
        <end position="405"/>
    </location>
</feature>